<reference evidence="1" key="1">
    <citation type="submission" date="2016-10" db="EMBL/GenBank/DDBJ databases">
        <title>Sequence of Gallionella enrichment culture.</title>
        <authorList>
            <person name="Poehlein A."/>
            <person name="Muehling M."/>
            <person name="Daniel R."/>
        </authorList>
    </citation>
    <scope>NUCLEOTIDE SEQUENCE</scope>
</reference>
<accession>A0A1J5RYK0</accession>
<dbReference type="EMBL" id="MLJW01000086">
    <property type="protein sequence ID" value="OIR01209.1"/>
    <property type="molecule type" value="Genomic_DNA"/>
</dbReference>
<protein>
    <submittedName>
        <fullName evidence="1">Uncharacterized protein</fullName>
    </submittedName>
</protein>
<sequence>MNKHVSGITAGGLIAVALRAHAEHDKRHFEGREHYRGDRKPAPRGACLSAADTPRFATVLPGIQSATVMAAFGTISTTAPHPLSYSESTYATQIQTR</sequence>
<dbReference type="AlphaFoldDB" id="A0A1J5RYK0"/>
<gene>
    <name evidence="1" type="ORF">GALL_166800</name>
</gene>
<name>A0A1J5RYK0_9ZZZZ</name>
<evidence type="ECO:0000313" key="1">
    <source>
        <dbReference type="EMBL" id="OIR01209.1"/>
    </source>
</evidence>
<proteinExistence type="predicted"/>
<organism evidence="1">
    <name type="scientific">mine drainage metagenome</name>
    <dbReference type="NCBI Taxonomy" id="410659"/>
    <lineage>
        <taxon>unclassified sequences</taxon>
        <taxon>metagenomes</taxon>
        <taxon>ecological metagenomes</taxon>
    </lineage>
</organism>
<comment type="caution">
    <text evidence="1">The sequence shown here is derived from an EMBL/GenBank/DDBJ whole genome shotgun (WGS) entry which is preliminary data.</text>
</comment>